<dbReference type="AlphaFoldDB" id="A0A6J4MN01"/>
<accession>A0A6J4MN01</accession>
<gene>
    <name evidence="1" type="ORF">AVDCRST_MAG68-4518</name>
</gene>
<proteinExistence type="predicted"/>
<dbReference type="EMBL" id="CADCTW010000205">
    <property type="protein sequence ID" value="CAA9361886.1"/>
    <property type="molecule type" value="Genomic_DNA"/>
</dbReference>
<reference evidence="1" key="1">
    <citation type="submission" date="2020-02" db="EMBL/GenBank/DDBJ databases">
        <authorList>
            <person name="Meier V. D."/>
        </authorList>
    </citation>
    <scope>NUCLEOTIDE SEQUENCE</scope>
    <source>
        <strain evidence="1">AVDCRST_MAG68</strain>
    </source>
</reference>
<feature type="non-terminal residue" evidence="1">
    <location>
        <position position="92"/>
    </location>
</feature>
<protein>
    <submittedName>
        <fullName evidence="1">Uncharacterized protein</fullName>
    </submittedName>
</protein>
<organism evidence="1">
    <name type="scientific">uncultured Gemmatimonadota bacterium</name>
    <dbReference type="NCBI Taxonomy" id="203437"/>
    <lineage>
        <taxon>Bacteria</taxon>
        <taxon>Pseudomonadati</taxon>
        <taxon>Gemmatimonadota</taxon>
        <taxon>environmental samples</taxon>
    </lineage>
</organism>
<evidence type="ECO:0000313" key="1">
    <source>
        <dbReference type="EMBL" id="CAA9361886.1"/>
    </source>
</evidence>
<sequence>AAVRVHHHQRRRRRLLQRGAQHVPVRHELGLESLAADAPHPLLEHGVGMHHDQRPQDRLHVQLVWEMSFRVIPHSHSSVRPRCRNVQCFSNL</sequence>
<name>A0A6J4MN01_9BACT</name>
<feature type="non-terminal residue" evidence="1">
    <location>
        <position position="1"/>
    </location>
</feature>